<dbReference type="InterPro" id="IPR000772">
    <property type="entry name" value="Ricin_B_lectin"/>
</dbReference>
<dbReference type="SUPFAM" id="SSF50370">
    <property type="entry name" value="Ricin B-like lectins"/>
    <property type="match status" value="1"/>
</dbReference>
<name>A0A4Y7PTL4_9AGAM</name>
<evidence type="ECO:0000313" key="3">
    <source>
        <dbReference type="Proteomes" id="UP000294933"/>
    </source>
</evidence>
<gene>
    <name evidence="2" type="ORF">BD410DRAFT_793515</name>
</gene>
<proteinExistence type="predicted"/>
<dbReference type="EMBL" id="ML170211">
    <property type="protein sequence ID" value="TDL18202.1"/>
    <property type="molecule type" value="Genomic_DNA"/>
</dbReference>
<dbReference type="OrthoDB" id="3266227at2759"/>
<organism evidence="2 3">
    <name type="scientific">Rickenella mellea</name>
    <dbReference type="NCBI Taxonomy" id="50990"/>
    <lineage>
        <taxon>Eukaryota</taxon>
        <taxon>Fungi</taxon>
        <taxon>Dikarya</taxon>
        <taxon>Basidiomycota</taxon>
        <taxon>Agaricomycotina</taxon>
        <taxon>Agaricomycetes</taxon>
        <taxon>Hymenochaetales</taxon>
        <taxon>Rickenellaceae</taxon>
        <taxon>Rickenella</taxon>
    </lineage>
</organism>
<keyword evidence="3" id="KW-1185">Reference proteome</keyword>
<dbReference type="Proteomes" id="UP000294933">
    <property type="component" value="Unassembled WGS sequence"/>
</dbReference>
<feature type="domain" description="Ricin B lectin" evidence="1">
    <location>
        <begin position="15"/>
        <end position="71"/>
    </location>
</feature>
<dbReference type="Gene3D" id="2.80.10.50">
    <property type="match status" value="1"/>
</dbReference>
<dbReference type="Pfam" id="PF14200">
    <property type="entry name" value="RicinB_lectin_2"/>
    <property type="match status" value="1"/>
</dbReference>
<protein>
    <recommendedName>
        <fullName evidence="1">Ricin B lectin domain-containing protein</fullName>
    </recommendedName>
</protein>
<reference evidence="2 3" key="1">
    <citation type="submission" date="2018-06" db="EMBL/GenBank/DDBJ databases">
        <title>A transcriptomic atlas of mushroom development highlights an independent origin of complex multicellularity.</title>
        <authorList>
            <consortium name="DOE Joint Genome Institute"/>
            <person name="Krizsan K."/>
            <person name="Almasi E."/>
            <person name="Merenyi Z."/>
            <person name="Sahu N."/>
            <person name="Viragh M."/>
            <person name="Koszo T."/>
            <person name="Mondo S."/>
            <person name="Kiss B."/>
            <person name="Balint B."/>
            <person name="Kues U."/>
            <person name="Barry K."/>
            <person name="Hegedus J.C."/>
            <person name="Henrissat B."/>
            <person name="Johnson J."/>
            <person name="Lipzen A."/>
            <person name="Ohm R."/>
            <person name="Nagy I."/>
            <person name="Pangilinan J."/>
            <person name="Yan J."/>
            <person name="Xiong Y."/>
            <person name="Grigoriev I.V."/>
            <person name="Hibbett D.S."/>
            <person name="Nagy L.G."/>
        </authorList>
    </citation>
    <scope>NUCLEOTIDE SEQUENCE [LARGE SCALE GENOMIC DNA]</scope>
    <source>
        <strain evidence="2 3">SZMC22713</strain>
    </source>
</reference>
<accession>A0A4Y7PTL4</accession>
<evidence type="ECO:0000259" key="1">
    <source>
        <dbReference type="Pfam" id="PF14200"/>
    </source>
</evidence>
<dbReference type="AlphaFoldDB" id="A0A4Y7PTL4"/>
<evidence type="ECO:0000313" key="2">
    <source>
        <dbReference type="EMBL" id="TDL18202.1"/>
    </source>
</evidence>
<sequence length="147" mass="16308">MAPPKPILKGYVFSARYLIKNVLYGTYLELPNEDGGTAVVSAREANKESQWWSIANHQNGTVSIRNVKFKSYPMHRSQPAEGTEVVGGPAEQAVLHTIVETATKGQYLIGTGDGQLFWSLSSVNLGTAVLLENEPDLKRNQWFLFRV</sequence>
<dbReference type="InterPro" id="IPR035992">
    <property type="entry name" value="Ricin_B-like_lectins"/>
</dbReference>
<dbReference type="VEuPathDB" id="FungiDB:BD410DRAFT_793515"/>